<organism evidence="1 2">
    <name type="scientific">Trifolium medium</name>
    <dbReference type="NCBI Taxonomy" id="97028"/>
    <lineage>
        <taxon>Eukaryota</taxon>
        <taxon>Viridiplantae</taxon>
        <taxon>Streptophyta</taxon>
        <taxon>Embryophyta</taxon>
        <taxon>Tracheophyta</taxon>
        <taxon>Spermatophyta</taxon>
        <taxon>Magnoliopsida</taxon>
        <taxon>eudicotyledons</taxon>
        <taxon>Gunneridae</taxon>
        <taxon>Pentapetalae</taxon>
        <taxon>rosids</taxon>
        <taxon>fabids</taxon>
        <taxon>Fabales</taxon>
        <taxon>Fabaceae</taxon>
        <taxon>Papilionoideae</taxon>
        <taxon>50 kb inversion clade</taxon>
        <taxon>NPAAA clade</taxon>
        <taxon>Hologalegina</taxon>
        <taxon>IRL clade</taxon>
        <taxon>Trifolieae</taxon>
        <taxon>Trifolium</taxon>
    </lineage>
</organism>
<feature type="non-terminal residue" evidence="1">
    <location>
        <position position="44"/>
    </location>
</feature>
<evidence type="ECO:0000313" key="1">
    <source>
        <dbReference type="EMBL" id="MCI50146.1"/>
    </source>
</evidence>
<dbReference type="AlphaFoldDB" id="A0A392SQL8"/>
<name>A0A392SQL8_9FABA</name>
<reference evidence="1 2" key="1">
    <citation type="journal article" date="2018" name="Front. Plant Sci.">
        <title>Red Clover (Trifolium pratense) and Zigzag Clover (T. medium) - A Picture of Genomic Similarities and Differences.</title>
        <authorList>
            <person name="Dluhosova J."/>
            <person name="Istvanek J."/>
            <person name="Nedelnik J."/>
            <person name="Repkova J."/>
        </authorList>
    </citation>
    <scope>NUCLEOTIDE SEQUENCE [LARGE SCALE GENOMIC DNA]</scope>
    <source>
        <strain evidence="2">cv. 10/8</strain>
        <tissue evidence="1">Leaf</tissue>
    </source>
</reference>
<accession>A0A392SQL8</accession>
<proteinExistence type="predicted"/>
<comment type="caution">
    <text evidence="1">The sequence shown here is derived from an EMBL/GenBank/DDBJ whole genome shotgun (WGS) entry which is preliminary data.</text>
</comment>
<dbReference type="EMBL" id="LXQA010412035">
    <property type="protein sequence ID" value="MCI50146.1"/>
    <property type="molecule type" value="Genomic_DNA"/>
</dbReference>
<protein>
    <submittedName>
        <fullName evidence="1">Uncharacterized protein</fullName>
    </submittedName>
</protein>
<evidence type="ECO:0000313" key="2">
    <source>
        <dbReference type="Proteomes" id="UP000265520"/>
    </source>
</evidence>
<sequence>MPGVYEEPIPAVQEQPMVWPVGPVDTSLLIRYHEHVARHVWFGQ</sequence>
<keyword evidence="2" id="KW-1185">Reference proteome</keyword>
<dbReference type="Proteomes" id="UP000265520">
    <property type="component" value="Unassembled WGS sequence"/>
</dbReference>